<dbReference type="EMBL" id="JAAQPH010000007">
    <property type="protein sequence ID" value="NIA69074.1"/>
    <property type="molecule type" value="Genomic_DNA"/>
</dbReference>
<dbReference type="GO" id="GO:0008168">
    <property type="term" value="F:methyltransferase activity"/>
    <property type="evidence" value="ECO:0007669"/>
    <property type="project" value="UniProtKB-KW"/>
</dbReference>
<evidence type="ECO:0000259" key="1">
    <source>
        <dbReference type="Pfam" id="PF05050"/>
    </source>
</evidence>
<dbReference type="GO" id="GO:0032259">
    <property type="term" value="P:methylation"/>
    <property type="evidence" value="ECO:0007669"/>
    <property type="project" value="UniProtKB-KW"/>
</dbReference>
<dbReference type="NCBIfam" id="TIGR01444">
    <property type="entry name" value="fkbM_fam"/>
    <property type="match status" value="1"/>
</dbReference>
<protein>
    <submittedName>
        <fullName evidence="2">FkbM family methyltransferase</fullName>
    </submittedName>
</protein>
<dbReference type="AlphaFoldDB" id="A0A967CCJ0"/>
<dbReference type="InterPro" id="IPR006342">
    <property type="entry name" value="FkbM_mtfrase"/>
</dbReference>
<reference evidence="2" key="1">
    <citation type="submission" date="2020-03" db="EMBL/GenBank/DDBJ databases">
        <title>Genome of Pelagibius litoralis DSM 21314T.</title>
        <authorList>
            <person name="Wang G."/>
        </authorList>
    </citation>
    <scope>NUCLEOTIDE SEQUENCE</scope>
    <source>
        <strain evidence="2">DSM 21314</strain>
    </source>
</reference>
<dbReference type="Proteomes" id="UP000761264">
    <property type="component" value="Unassembled WGS sequence"/>
</dbReference>
<accession>A0A967CCJ0</accession>
<dbReference type="PANTHER" id="PTHR34203">
    <property type="entry name" value="METHYLTRANSFERASE, FKBM FAMILY PROTEIN"/>
    <property type="match status" value="1"/>
</dbReference>
<evidence type="ECO:0000313" key="2">
    <source>
        <dbReference type="EMBL" id="NIA69074.1"/>
    </source>
</evidence>
<proteinExistence type="predicted"/>
<feature type="domain" description="Methyltransferase FkbM" evidence="1">
    <location>
        <begin position="45"/>
        <end position="210"/>
    </location>
</feature>
<comment type="caution">
    <text evidence="2">The sequence shown here is derived from an EMBL/GenBank/DDBJ whole genome shotgun (WGS) entry which is preliminary data.</text>
</comment>
<evidence type="ECO:0000313" key="3">
    <source>
        <dbReference type="Proteomes" id="UP000761264"/>
    </source>
</evidence>
<keyword evidence="2" id="KW-0808">Transferase</keyword>
<name>A0A967CCJ0_9PROT</name>
<keyword evidence="2" id="KW-0489">Methyltransferase</keyword>
<gene>
    <name evidence="2" type="ORF">HBA54_10780</name>
</gene>
<dbReference type="InterPro" id="IPR029063">
    <property type="entry name" value="SAM-dependent_MTases_sf"/>
</dbReference>
<dbReference type="InterPro" id="IPR052514">
    <property type="entry name" value="SAM-dependent_MTase"/>
</dbReference>
<dbReference type="PANTHER" id="PTHR34203:SF15">
    <property type="entry name" value="SLL1173 PROTEIN"/>
    <property type="match status" value="1"/>
</dbReference>
<dbReference type="SUPFAM" id="SSF53335">
    <property type="entry name" value="S-adenosyl-L-methionine-dependent methyltransferases"/>
    <property type="match status" value="1"/>
</dbReference>
<dbReference type="RefSeq" id="WP_167224305.1">
    <property type="nucleotide sequence ID" value="NZ_JAAQPH010000007.1"/>
</dbReference>
<dbReference type="Pfam" id="PF05050">
    <property type="entry name" value="Methyltransf_21"/>
    <property type="match status" value="1"/>
</dbReference>
<keyword evidence="3" id="KW-1185">Reference proteome</keyword>
<organism evidence="2 3">
    <name type="scientific">Pelagibius litoralis</name>
    <dbReference type="NCBI Taxonomy" id="374515"/>
    <lineage>
        <taxon>Bacteria</taxon>
        <taxon>Pseudomonadati</taxon>
        <taxon>Pseudomonadota</taxon>
        <taxon>Alphaproteobacteria</taxon>
        <taxon>Rhodospirillales</taxon>
        <taxon>Rhodovibrionaceae</taxon>
        <taxon>Pelagibius</taxon>
    </lineage>
</organism>
<sequence>MTLFSRVKRLLNRLQRRPALSSQGSAMDAFLQAAARLGPGDIAIDCGANVGRFTLPLARSGATVYAFEPNPDAFDRLSQDLAAFDNVQLHQKAVAEAAGTMKLYLHEFAEDDPLKWSTGSSLLAFKGNVREDTFVSVEVVDLAAFMAQLDKPVALLKMDIEGAEVAVLERLLERGLENRIGQAFVEVHDRKMPELAERTNRLRALLRKRGLTNFDLNWH</sequence>
<dbReference type="Gene3D" id="3.40.50.150">
    <property type="entry name" value="Vaccinia Virus protein VP39"/>
    <property type="match status" value="1"/>
</dbReference>